<dbReference type="GeneID" id="26970207"/>
<sequence length="69" mass="7599">MLCTSLELVDEFEPYISHNYIDSSKSANTGYLADGKQHGLLQGSAKELADSSKGHQRLWKSSMSSGYET</sequence>
<dbReference type="Proteomes" id="UP000002059">
    <property type="component" value="Partially assembled WGS sequence"/>
</dbReference>
<dbReference type="VEuPathDB" id="FungiDB:PAAG_11078"/>
<evidence type="ECO:0000256" key="1">
    <source>
        <dbReference type="SAM" id="MobiDB-lite"/>
    </source>
</evidence>
<feature type="compositionally biased region" description="Polar residues" evidence="1">
    <location>
        <begin position="59"/>
        <end position="69"/>
    </location>
</feature>
<proteinExistence type="predicted"/>
<dbReference type="KEGG" id="pbl:PAAG_11078"/>
<dbReference type="EMBL" id="KN293992">
    <property type="protein sequence ID" value="KGQ02127.1"/>
    <property type="molecule type" value="Genomic_DNA"/>
</dbReference>
<organism evidence="2 3">
    <name type="scientific">Paracoccidioides lutzii (strain ATCC MYA-826 / Pb01)</name>
    <name type="common">Paracoccidioides brasiliensis</name>
    <dbReference type="NCBI Taxonomy" id="502779"/>
    <lineage>
        <taxon>Eukaryota</taxon>
        <taxon>Fungi</taxon>
        <taxon>Dikarya</taxon>
        <taxon>Ascomycota</taxon>
        <taxon>Pezizomycotina</taxon>
        <taxon>Eurotiomycetes</taxon>
        <taxon>Eurotiomycetidae</taxon>
        <taxon>Onygenales</taxon>
        <taxon>Ajellomycetaceae</taxon>
        <taxon>Paracoccidioides</taxon>
    </lineage>
</organism>
<dbReference type="OMA" id="FEPYISH"/>
<dbReference type="HOGENOM" id="CLU_2831841_0_0_1"/>
<dbReference type="OrthoDB" id="10334007at2759"/>
<evidence type="ECO:0000313" key="3">
    <source>
        <dbReference type="Proteomes" id="UP000002059"/>
    </source>
</evidence>
<dbReference type="AlphaFoldDB" id="A0A0A2V739"/>
<dbReference type="RefSeq" id="XP_015703590.1">
    <property type="nucleotide sequence ID" value="XM_015846786.1"/>
</dbReference>
<keyword evidence="3" id="KW-1185">Reference proteome</keyword>
<feature type="region of interest" description="Disordered" evidence="1">
    <location>
        <begin position="45"/>
        <end position="69"/>
    </location>
</feature>
<accession>A0A0A2V739</accession>
<protein>
    <submittedName>
        <fullName evidence="2">Uncharacterized protein</fullName>
    </submittedName>
</protein>
<reference evidence="2 3" key="1">
    <citation type="journal article" date="2011" name="PLoS Genet.">
        <title>Comparative genomic analysis of human fungal pathogens causing paracoccidioidomycosis.</title>
        <authorList>
            <person name="Desjardins C.A."/>
            <person name="Champion M.D."/>
            <person name="Holder J.W."/>
            <person name="Muszewska A."/>
            <person name="Goldberg J."/>
            <person name="Bailao A.M."/>
            <person name="Brigido M.M."/>
            <person name="Ferreira M.E."/>
            <person name="Garcia A.M."/>
            <person name="Grynberg M."/>
            <person name="Gujja S."/>
            <person name="Heiman D.I."/>
            <person name="Henn M.R."/>
            <person name="Kodira C.D."/>
            <person name="Leon-Narvaez H."/>
            <person name="Longo L.V."/>
            <person name="Ma L.J."/>
            <person name="Malavazi I."/>
            <person name="Matsuo A.L."/>
            <person name="Morais F.V."/>
            <person name="Pereira M."/>
            <person name="Rodriguez-Brito S."/>
            <person name="Sakthikumar S."/>
            <person name="Salem-Izacc S.M."/>
            <person name="Sykes S.M."/>
            <person name="Teixeira M.M."/>
            <person name="Vallejo M.C."/>
            <person name="Walter M.E."/>
            <person name="Yandava C."/>
            <person name="Young S."/>
            <person name="Zeng Q."/>
            <person name="Zucker J."/>
            <person name="Felipe M.S."/>
            <person name="Goldman G.H."/>
            <person name="Haas B.J."/>
            <person name="McEwen J.G."/>
            <person name="Nino-Vega G."/>
            <person name="Puccia R."/>
            <person name="San-Blas G."/>
            <person name="Soares C.M."/>
            <person name="Birren B.W."/>
            <person name="Cuomo C.A."/>
        </authorList>
    </citation>
    <scope>NUCLEOTIDE SEQUENCE [LARGE SCALE GENOMIC DNA]</scope>
    <source>
        <strain evidence="3">ATCC MYA-826 / Pb01</strain>
    </source>
</reference>
<gene>
    <name evidence="2" type="ORF">PAAG_11078</name>
</gene>
<name>A0A0A2V739_PARBA</name>
<evidence type="ECO:0000313" key="2">
    <source>
        <dbReference type="EMBL" id="KGQ02127.1"/>
    </source>
</evidence>